<dbReference type="RefSeq" id="WP_234863611.1">
    <property type="nucleotide sequence ID" value="NZ_JAKEVY010000001.1"/>
</dbReference>
<sequence length="198" mass="22285">MTKYSTRQIEIMEAATERIDKYGIQNLTIKTLAADIGLSEPALYRHFNSKNDILLSILDYFITEIKKRNTEVSFKSGKTARAELTAILKVLLKLLISKPAIASVIFAESIFHFDTQLTQKIKEIVDLMHKLVGENINRGQQNGQYSKICTASILTTLLLGGIRMTVLKWKLSGHQSNLLKDGLAVLDGMFKMIVIKEK</sequence>
<reference evidence="4 5" key="1">
    <citation type="submission" date="2022-01" db="EMBL/GenBank/DDBJ databases">
        <title>Flavihumibacter sp. nov., isolated from sediment of a river.</title>
        <authorList>
            <person name="Liu H."/>
        </authorList>
    </citation>
    <scope>NUCLEOTIDE SEQUENCE [LARGE SCALE GENOMIC DNA]</scope>
    <source>
        <strain evidence="4 5">RY-1</strain>
    </source>
</reference>
<evidence type="ECO:0000259" key="3">
    <source>
        <dbReference type="PROSITE" id="PS50977"/>
    </source>
</evidence>
<keyword evidence="1 2" id="KW-0238">DNA-binding</keyword>
<dbReference type="InterPro" id="IPR050624">
    <property type="entry name" value="HTH-type_Tx_Regulator"/>
</dbReference>
<dbReference type="PANTHER" id="PTHR43479">
    <property type="entry name" value="ACREF/ENVCD OPERON REPRESSOR-RELATED"/>
    <property type="match status" value="1"/>
</dbReference>
<dbReference type="InterPro" id="IPR013570">
    <property type="entry name" value="Tscrpt_reg_YsiA_C"/>
</dbReference>
<dbReference type="PROSITE" id="PS50977">
    <property type="entry name" value="HTH_TETR_2"/>
    <property type="match status" value="1"/>
</dbReference>
<dbReference type="Gene3D" id="1.10.357.10">
    <property type="entry name" value="Tetracycline Repressor, domain 2"/>
    <property type="match status" value="1"/>
</dbReference>
<dbReference type="InterPro" id="IPR001647">
    <property type="entry name" value="HTH_TetR"/>
</dbReference>
<dbReference type="SUPFAM" id="SSF48498">
    <property type="entry name" value="Tetracyclin repressor-like, C-terminal domain"/>
    <property type="match status" value="1"/>
</dbReference>
<evidence type="ECO:0000256" key="2">
    <source>
        <dbReference type="PROSITE-ProRule" id="PRU00335"/>
    </source>
</evidence>
<feature type="domain" description="HTH tetR-type" evidence="3">
    <location>
        <begin position="5"/>
        <end position="65"/>
    </location>
</feature>
<name>A0ABS9BC52_9BACT</name>
<dbReference type="InterPro" id="IPR036271">
    <property type="entry name" value="Tet_transcr_reg_TetR-rel_C_sf"/>
</dbReference>
<proteinExistence type="predicted"/>
<protein>
    <submittedName>
        <fullName evidence="4">TetR/AcrR family transcriptional regulator</fullName>
    </submittedName>
</protein>
<dbReference type="Pfam" id="PF08359">
    <property type="entry name" value="TetR_C_4"/>
    <property type="match status" value="1"/>
</dbReference>
<feature type="DNA-binding region" description="H-T-H motif" evidence="2">
    <location>
        <begin position="28"/>
        <end position="47"/>
    </location>
</feature>
<gene>
    <name evidence="4" type="ORF">L0U88_00810</name>
</gene>
<evidence type="ECO:0000313" key="4">
    <source>
        <dbReference type="EMBL" id="MCF1713166.1"/>
    </source>
</evidence>
<dbReference type="SUPFAM" id="SSF46689">
    <property type="entry name" value="Homeodomain-like"/>
    <property type="match status" value="1"/>
</dbReference>
<accession>A0ABS9BC52</accession>
<dbReference type="Proteomes" id="UP001200145">
    <property type="component" value="Unassembled WGS sequence"/>
</dbReference>
<dbReference type="PROSITE" id="PS01081">
    <property type="entry name" value="HTH_TETR_1"/>
    <property type="match status" value="1"/>
</dbReference>
<dbReference type="PANTHER" id="PTHR43479:SF11">
    <property type="entry name" value="ACREF_ENVCD OPERON REPRESSOR-RELATED"/>
    <property type="match status" value="1"/>
</dbReference>
<organism evidence="4 5">
    <name type="scientific">Flavihumibacter fluminis</name>
    <dbReference type="NCBI Taxonomy" id="2909236"/>
    <lineage>
        <taxon>Bacteria</taxon>
        <taxon>Pseudomonadati</taxon>
        <taxon>Bacteroidota</taxon>
        <taxon>Chitinophagia</taxon>
        <taxon>Chitinophagales</taxon>
        <taxon>Chitinophagaceae</taxon>
        <taxon>Flavihumibacter</taxon>
    </lineage>
</organism>
<evidence type="ECO:0000256" key="1">
    <source>
        <dbReference type="ARBA" id="ARBA00023125"/>
    </source>
</evidence>
<dbReference type="InterPro" id="IPR009057">
    <property type="entry name" value="Homeodomain-like_sf"/>
</dbReference>
<dbReference type="Pfam" id="PF00440">
    <property type="entry name" value="TetR_N"/>
    <property type="match status" value="1"/>
</dbReference>
<dbReference type="EMBL" id="JAKEVY010000001">
    <property type="protein sequence ID" value="MCF1713166.1"/>
    <property type="molecule type" value="Genomic_DNA"/>
</dbReference>
<keyword evidence="5" id="KW-1185">Reference proteome</keyword>
<comment type="caution">
    <text evidence="4">The sequence shown here is derived from an EMBL/GenBank/DDBJ whole genome shotgun (WGS) entry which is preliminary data.</text>
</comment>
<evidence type="ECO:0000313" key="5">
    <source>
        <dbReference type="Proteomes" id="UP001200145"/>
    </source>
</evidence>
<dbReference type="InterPro" id="IPR023772">
    <property type="entry name" value="DNA-bd_HTH_TetR-type_CS"/>
</dbReference>
<dbReference type="PRINTS" id="PR00455">
    <property type="entry name" value="HTHTETR"/>
</dbReference>